<feature type="non-terminal residue" evidence="9">
    <location>
        <position position="1"/>
    </location>
</feature>
<dbReference type="Pfam" id="PF01569">
    <property type="entry name" value="PAP2"/>
    <property type="match status" value="1"/>
</dbReference>
<organism evidence="9">
    <name type="scientific">marine sediment metagenome</name>
    <dbReference type="NCBI Taxonomy" id="412755"/>
    <lineage>
        <taxon>unclassified sequences</taxon>
        <taxon>metagenomes</taxon>
        <taxon>ecological metagenomes</taxon>
    </lineage>
</organism>
<evidence type="ECO:0000313" key="9">
    <source>
        <dbReference type="EMBL" id="GAF67556.1"/>
    </source>
</evidence>
<feature type="transmembrane region" description="Helical" evidence="7">
    <location>
        <begin position="144"/>
        <end position="164"/>
    </location>
</feature>
<keyword evidence="3 7" id="KW-0812">Transmembrane</keyword>
<gene>
    <name evidence="9" type="ORF">S01H1_12266</name>
</gene>
<dbReference type="SUPFAM" id="SSF48317">
    <property type="entry name" value="Acid phosphatase/Vanadium-dependent haloperoxidase"/>
    <property type="match status" value="1"/>
</dbReference>
<comment type="subcellular location">
    <subcellularLocation>
        <location evidence="1">Cell membrane</location>
        <topology evidence="1">Multi-pass membrane protein</topology>
    </subcellularLocation>
</comment>
<feature type="transmembrane region" description="Helical" evidence="7">
    <location>
        <begin position="170"/>
        <end position="188"/>
    </location>
</feature>
<keyword evidence="2" id="KW-1003">Cell membrane</keyword>
<dbReference type="EMBL" id="BARS01006283">
    <property type="protein sequence ID" value="GAF67556.1"/>
    <property type="molecule type" value="Genomic_DNA"/>
</dbReference>
<sequence length="205" mass="22714">IWLLLLWFYVTGRLRPTLIGLLALLLVAPTVNSLKIVVRRPRPRDVIKAQQQGQEINGLLHSWSFPSGDTASVFAVATALAPFVGWYLIPVFFTLAVGVGFLRVAVLAHYPSDVFAGAVAGIFCGWLASQITRRWLSLESPRFNWFRGAAVWGVILIPLSIGLFEGLDQLLIFLKTSGLLIVGIYVIAKVGTWMKWLGRDDACDY</sequence>
<reference evidence="9" key="1">
    <citation type="journal article" date="2014" name="Front. Microbiol.">
        <title>High frequency of phylogenetically diverse reductive dehalogenase-homologous genes in deep subseafloor sedimentary metagenomes.</title>
        <authorList>
            <person name="Kawai M."/>
            <person name="Futagami T."/>
            <person name="Toyoda A."/>
            <person name="Takaki Y."/>
            <person name="Nishi S."/>
            <person name="Hori S."/>
            <person name="Arai W."/>
            <person name="Tsubouchi T."/>
            <person name="Morono Y."/>
            <person name="Uchiyama I."/>
            <person name="Ito T."/>
            <person name="Fujiyama A."/>
            <person name="Inagaki F."/>
            <person name="Takami H."/>
        </authorList>
    </citation>
    <scope>NUCLEOTIDE SEQUENCE</scope>
    <source>
        <strain evidence="9">Expedition CK06-06</strain>
    </source>
</reference>
<dbReference type="GO" id="GO:0016787">
    <property type="term" value="F:hydrolase activity"/>
    <property type="evidence" value="ECO:0007669"/>
    <property type="project" value="UniProtKB-KW"/>
</dbReference>
<feature type="transmembrane region" description="Helical" evidence="7">
    <location>
        <begin position="18"/>
        <end position="38"/>
    </location>
</feature>
<protein>
    <recommendedName>
        <fullName evidence="8">Phosphatidic acid phosphatase type 2/haloperoxidase domain-containing protein</fullName>
    </recommendedName>
</protein>
<keyword evidence="5 7" id="KW-1133">Transmembrane helix</keyword>
<dbReference type="PANTHER" id="PTHR14969">
    <property type="entry name" value="SPHINGOSINE-1-PHOSPHATE PHOSPHOHYDROLASE"/>
    <property type="match status" value="1"/>
</dbReference>
<dbReference type="CDD" id="cd01610">
    <property type="entry name" value="PAP2_like"/>
    <property type="match status" value="1"/>
</dbReference>
<evidence type="ECO:0000256" key="1">
    <source>
        <dbReference type="ARBA" id="ARBA00004651"/>
    </source>
</evidence>
<evidence type="ECO:0000256" key="3">
    <source>
        <dbReference type="ARBA" id="ARBA00022692"/>
    </source>
</evidence>
<comment type="caution">
    <text evidence="9">The sequence shown here is derived from an EMBL/GenBank/DDBJ whole genome shotgun (WGS) entry which is preliminary data.</text>
</comment>
<evidence type="ECO:0000259" key="8">
    <source>
        <dbReference type="SMART" id="SM00014"/>
    </source>
</evidence>
<feature type="transmembrane region" description="Helical" evidence="7">
    <location>
        <begin position="114"/>
        <end position="132"/>
    </location>
</feature>
<name>X0RX29_9ZZZZ</name>
<dbReference type="Gene3D" id="1.20.144.10">
    <property type="entry name" value="Phosphatidic acid phosphatase type 2/haloperoxidase"/>
    <property type="match status" value="1"/>
</dbReference>
<evidence type="ECO:0000256" key="4">
    <source>
        <dbReference type="ARBA" id="ARBA00022801"/>
    </source>
</evidence>
<evidence type="ECO:0000256" key="2">
    <source>
        <dbReference type="ARBA" id="ARBA00022475"/>
    </source>
</evidence>
<dbReference type="AlphaFoldDB" id="X0RX29"/>
<accession>X0RX29</accession>
<dbReference type="SMART" id="SM00014">
    <property type="entry name" value="acidPPc"/>
    <property type="match status" value="1"/>
</dbReference>
<dbReference type="PANTHER" id="PTHR14969:SF62">
    <property type="entry name" value="DECAPRENYLPHOSPHORYL-5-PHOSPHORIBOSE PHOSPHATASE RV3807C-RELATED"/>
    <property type="match status" value="1"/>
</dbReference>
<dbReference type="InterPro" id="IPR000326">
    <property type="entry name" value="PAP2/HPO"/>
</dbReference>
<evidence type="ECO:0000256" key="5">
    <source>
        <dbReference type="ARBA" id="ARBA00022989"/>
    </source>
</evidence>
<feature type="transmembrane region" description="Helical" evidence="7">
    <location>
        <begin position="73"/>
        <end position="102"/>
    </location>
</feature>
<evidence type="ECO:0000256" key="6">
    <source>
        <dbReference type="ARBA" id="ARBA00023136"/>
    </source>
</evidence>
<keyword evidence="4" id="KW-0378">Hydrolase</keyword>
<evidence type="ECO:0000256" key="7">
    <source>
        <dbReference type="SAM" id="Phobius"/>
    </source>
</evidence>
<dbReference type="InterPro" id="IPR036938">
    <property type="entry name" value="PAP2/HPO_sf"/>
</dbReference>
<proteinExistence type="predicted"/>
<keyword evidence="6 7" id="KW-0472">Membrane</keyword>
<dbReference type="GO" id="GO:0005886">
    <property type="term" value="C:plasma membrane"/>
    <property type="evidence" value="ECO:0007669"/>
    <property type="project" value="UniProtKB-SubCell"/>
</dbReference>
<feature type="domain" description="Phosphatidic acid phosphatase type 2/haloperoxidase" evidence="8">
    <location>
        <begin position="18"/>
        <end position="129"/>
    </location>
</feature>